<dbReference type="PANTHER" id="PTHR11690">
    <property type="entry name" value="AMILORIDE-SENSITIVE SODIUM CHANNEL-RELATED"/>
    <property type="match status" value="1"/>
</dbReference>
<evidence type="ECO:0000256" key="5">
    <source>
        <dbReference type="ARBA" id="ARBA00022989"/>
    </source>
</evidence>
<dbReference type="InterPro" id="IPR001873">
    <property type="entry name" value="ENaC"/>
</dbReference>
<sequence length="533" mass="61530">MSQMKSPISRPNNVGLSCCCCSDAYLSESSDNDTKDSCKIERDFVSKTTCHGISYWCESTHCLQRIFWILFVLGVTGGMFFQVYSRILDYFDYKASTDTSREFKSEIEFPAVTFCNYNRYFFPDSEEELHAMHLLSTITSPLFLAYAHTHSLPIDRDAYGFFHAKVNFTTSGYLFKKGYHLNNNTLRFCRFRSSICSAEDFHPVITRLGKCYTFNRNESIKRVQSVAGASQGLQITLNVLHEDYTEEAFYGNQEAGIKFQVHSKYEAPNVEKYGVAVPVGHKAFAVVSRKDSEILHHPWGQCRPNEQRKLKYFSTYTINSCMKECYTESLIDKCKCRSYDQYWAWDHPECDLRQMEACATSYTIVMENKFTPQSCKCTMPCSFTEFTTIPSYATAPGLQTRRFYEKSLGYTNNSRYVQENFVSLDITFAEIGFTKETQSKQIDEIGLMSDIGGQLGLWVGMSFVTVAEFIQYFITRVVSWCKFSQKKRKRRKKYRMGRSAIAEKTKNEERERTFDTILHGETVKGSDVITLQT</sequence>
<organism evidence="13 14">
    <name type="scientific">Clavelina lepadiformis</name>
    <name type="common">Light-bulb sea squirt</name>
    <name type="synonym">Ascidia lepadiformis</name>
    <dbReference type="NCBI Taxonomy" id="159417"/>
    <lineage>
        <taxon>Eukaryota</taxon>
        <taxon>Metazoa</taxon>
        <taxon>Chordata</taxon>
        <taxon>Tunicata</taxon>
        <taxon>Ascidiacea</taxon>
        <taxon>Aplousobranchia</taxon>
        <taxon>Clavelinidae</taxon>
        <taxon>Clavelina</taxon>
    </lineage>
</organism>
<dbReference type="Proteomes" id="UP001642483">
    <property type="component" value="Unassembled WGS sequence"/>
</dbReference>
<keyword evidence="5 12" id="KW-1133">Transmembrane helix</keyword>
<evidence type="ECO:0000256" key="12">
    <source>
        <dbReference type="SAM" id="Phobius"/>
    </source>
</evidence>
<evidence type="ECO:0000256" key="2">
    <source>
        <dbReference type="ARBA" id="ARBA00022448"/>
    </source>
</evidence>
<evidence type="ECO:0000256" key="6">
    <source>
        <dbReference type="ARBA" id="ARBA00023053"/>
    </source>
</evidence>
<dbReference type="Pfam" id="PF00858">
    <property type="entry name" value="ASC"/>
    <property type="match status" value="1"/>
</dbReference>
<dbReference type="PANTHER" id="PTHR11690:SF296">
    <property type="entry name" value="DEGENERIN-LIKE PROTEIN DEL-10"/>
    <property type="match status" value="1"/>
</dbReference>
<keyword evidence="14" id="KW-1185">Reference proteome</keyword>
<feature type="transmembrane region" description="Helical" evidence="12">
    <location>
        <begin position="66"/>
        <end position="84"/>
    </location>
</feature>
<accession>A0ABP0G437</accession>
<evidence type="ECO:0000256" key="10">
    <source>
        <dbReference type="ARBA" id="ARBA00023303"/>
    </source>
</evidence>
<protein>
    <submittedName>
        <fullName evidence="13">Uncharacterized protein</fullName>
    </submittedName>
</protein>
<proteinExistence type="inferred from homology"/>
<reference evidence="13 14" key="1">
    <citation type="submission" date="2024-02" db="EMBL/GenBank/DDBJ databases">
        <authorList>
            <person name="Daric V."/>
            <person name="Darras S."/>
        </authorList>
    </citation>
    <scope>NUCLEOTIDE SEQUENCE [LARGE SCALE GENOMIC DNA]</scope>
</reference>
<dbReference type="Gene3D" id="2.60.470.10">
    <property type="entry name" value="Acid-sensing ion channels like domains"/>
    <property type="match status" value="1"/>
</dbReference>
<evidence type="ECO:0000313" key="14">
    <source>
        <dbReference type="Proteomes" id="UP001642483"/>
    </source>
</evidence>
<keyword evidence="10 11" id="KW-0407">Ion channel</keyword>
<dbReference type="PRINTS" id="PR01078">
    <property type="entry name" value="AMINACHANNEL"/>
</dbReference>
<keyword evidence="8 12" id="KW-0472">Membrane</keyword>
<keyword evidence="4 11" id="KW-0812">Transmembrane</keyword>
<keyword evidence="6" id="KW-0915">Sodium</keyword>
<comment type="caution">
    <text evidence="13">The sequence shown here is derived from an EMBL/GenBank/DDBJ whole genome shotgun (WGS) entry which is preliminary data.</text>
</comment>
<keyword evidence="3 11" id="KW-0894">Sodium channel</keyword>
<evidence type="ECO:0000256" key="4">
    <source>
        <dbReference type="ARBA" id="ARBA00022692"/>
    </source>
</evidence>
<keyword evidence="7 11" id="KW-0406">Ion transport</keyword>
<dbReference type="EMBL" id="CAWYQH010000102">
    <property type="protein sequence ID" value="CAK8686600.1"/>
    <property type="molecule type" value="Genomic_DNA"/>
</dbReference>
<evidence type="ECO:0000256" key="1">
    <source>
        <dbReference type="ARBA" id="ARBA00004141"/>
    </source>
</evidence>
<name>A0ABP0G437_CLALP</name>
<evidence type="ECO:0000256" key="8">
    <source>
        <dbReference type="ARBA" id="ARBA00023136"/>
    </source>
</evidence>
<keyword evidence="9 11" id="KW-0739">Sodium transport</keyword>
<feature type="transmembrane region" description="Helical" evidence="12">
    <location>
        <begin position="455"/>
        <end position="483"/>
    </location>
</feature>
<keyword evidence="2 11" id="KW-0813">Transport</keyword>
<evidence type="ECO:0000313" key="13">
    <source>
        <dbReference type="EMBL" id="CAK8686600.1"/>
    </source>
</evidence>
<evidence type="ECO:0000256" key="11">
    <source>
        <dbReference type="RuleBase" id="RU000679"/>
    </source>
</evidence>
<comment type="subcellular location">
    <subcellularLocation>
        <location evidence="1">Membrane</location>
        <topology evidence="1">Multi-pass membrane protein</topology>
    </subcellularLocation>
</comment>
<gene>
    <name evidence="13" type="ORF">CVLEPA_LOCUS18517</name>
</gene>
<evidence type="ECO:0000256" key="9">
    <source>
        <dbReference type="ARBA" id="ARBA00023201"/>
    </source>
</evidence>
<evidence type="ECO:0000256" key="7">
    <source>
        <dbReference type="ARBA" id="ARBA00023065"/>
    </source>
</evidence>
<comment type="similarity">
    <text evidence="11">Belongs to the amiloride-sensitive sodium channel (TC 1.A.6) family.</text>
</comment>
<evidence type="ECO:0000256" key="3">
    <source>
        <dbReference type="ARBA" id="ARBA00022461"/>
    </source>
</evidence>
<dbReference type="Gene3D" id="1.10.287.770">
    <property type="entry name" value="YojJ-like"/>
    <property type="match status" value="1"/>
</dbReference>